<feature type="domain" description="HTH CENPB-type" evidence="3">
    <location>
        <begin position="230"/>
        <end position="303"/>
    </location>
</feature>
<dbReference type="SMART" id="SM00674">
    <property type="entry name" value="CENPB"/>
    <property type="match status" value="1"/>
</dbReference>
<evidence type="ECO:0000313" key="5">
    <source>
        <dbReference type="Proteomes" id="UP000054248"/>
    </source>
</evidence>
<dbReference type="HOGENOM" id="CLU_729963_0_0_1"/>
<evidence type="ECO:0000259" key="3">
    <source>
        <dbReference type="PROSITE" id="PS51253"/>
    </source>
</evidence>
<reference evidence="4 5" key="1">
    <citation type="submission" date="2014-04" db="EMBL/GenBank/DDBJ databases">
        <authorList>
            <consortium name="DOE Joint Genome Institute"/>
            <person name="Kuo A."/>
            <person name="Girlanda M."/>
            <person name="Perotto S."/>
            <person name="Kohler A."/>
            <person name="Nagy L.G."/>
            <person name="Floudas D."/>
            <person name="Copeland A."/>
            <person name="Barry K.W."/>
            <person name="Cichocki N."/>
            <person name="Veneault-Fourrey C."/>
            <person name="LaButti K."/>
            <person name="Lindquist E.A."/>
            <person name="Lipzen A."/>
            <person name="Lundell T."/>
            <person name="Morin E."/>
            <person name="Murat C."/>
            <person name="Sun H."/>
            <person name="Tunlid A."/>
            <person name="Henrissat B."/>
            <person name="Grigoriev I.V."/>
            <person name="Hibbett D.S."/>
            <person name="Martin F."/>
            <person name="Nordberg H.P."/>
            <person name="Cantor M.N."/>
            <person name="Hua S.X."/>
        </authorList>
    </citation>
    <scope>NUCLEOTIDE SEQUENCE [LARGE SCALE GENOMIC DNA]</scope>
    <source>
        <strain evidence="4 5">MUT 4182</strain>
    </source>
</reference>
<dbReference type="InterPro" id="IPR006600">
    <property type="entry name" value="HTH_CenpB_DNA-bd_dom"/>
</dbReference>
<dbReference type="Pfam" id="PF03221">
    <property type="entry name" value="HTH_Tnp_Tc5"/>
    <property type="match status" value="1"/>
</dbReference>
<evidence type="ECO:0000256" key="1">
    <source>
        <dbReference type="ARBA" id="ARBA00023125"/>
    </source>
</evidence>
<proteinExistence type="predicted"/>
<evidence type="ECO:0000256" key="2">
    <source>
        <dbReference type="SAM" id="MobiDB-lite"/>
    </source>
</evidence>
<dbReference type="InterPro" id="IPR009057">
    <property type="entry name" value="Homeodomain-like_sf"/>
</dbReference>
<keyword evidence="5" id="KW-1185">Reference proteome</keyword>
<dbReference type="GO" id="GO:0005634">
    <property type="term" value="C:nucleus"/>
    <property type="evidence" value="ECO:0007669"/>
    <property type="project" value="TreeGrafter"/>
</dbReference>
<name>A0A0C3Q7U3_9AGAM</name>
<dbReference type="Gene3D" id="1.10.10.60">
    <property type="entry name" value="Homeodomain-like"/>
    <property type="match status" value="2"/>
</dbReference>
<accession>A0A0C3Q7U3</accession>
<feature type="region of interest" description="Disordered" evidence="2">
    <location>
        <begin position="57"/>
        <end position="98"/>
    </location>
</feature>
<dbReference type="GO" id="GO:0003677">
    <property type="term" value="F:DNA binding"/>
    <property type="evidence" value="ECO:0007669"/>
    <property type="project" value="UniProtKB-KW"/>
</dbReference>
<dbReference type="PROSITE" id="PS51253">
    <property type="entry name" value="HTH_CENPB"/>
    <property type="match status" value="1"/>
</dbReference>
<sequence length="379" mass="40141">MPVSGMYMTGAYPPHLIVPGHIDGYPLEDINAPTVYGGASSMSMGTEIMRVPSASPSIASGELEPMGSPGPDDYPPGLDASARSSSNPRSLDNYEYPASGPISPLSSTFAPQPLPSTFTSVTSGYLHGPAEPQPSLPSSAFSASPEGDTLPSAVSTTNGGPVRGGRQGQKTKTKLTDMDRKFICVFAQNHPKARQEDIATKFAVERSTVSKILKCKEKWMKVDFFSSEARVVKHRPSKFPELEATLITHIRMRQAAREPVNDSFIKKMALELAQERGIGKDKFKASSGWVENFKHRHDLRKGGSWDRASNAAVWANSAAKYGVPGSTAAEAAAAANGHLGAPVPMSDEHMGGVDGGYGVSYAVGSDGYVHSANAVGSEV</sequence>
<dbReference type="STRING" id="1051891.A0A0C3Q7U3"/>
<dbReference type="EMBL" id="KN823183">
    <property type="protein sequence ID" value="KIO20191.1"/>
    <property type="molecule type" value="Genomic_DNA"/>
</dbReference>
<dbReference type="AlphaFoldDB" id="A0A0C3Q7U3"/>
<keyword evidence="1" id="KW-0238">DNA-binding</keyword>
<dbReference type="OrthoDB" id="9909311at2759"/>
<dbReference type="SUPFAM" id="SSF46689">
    <property type="entry name" value="Homeodomain-like"/>
    <property type="match status" value="2"/>
</dbReference>
<feature type="region of interest" description="Disordered" evidence="2">
    <location>
        <begin position="120"/>
        <end position="174"/>
    </location>
</feature>
<protein>
    <recommendedName>
        <fullName evidence="3">HTH CENPB-type domain-containing protein</fullName>
    </recommendedName>
</protein>
<evidence type="ECO:0000313" key="4">
    <source>
        <dbReference type="EMBL" id="KIO20191.1"/>
    </source>
</evidence>
<organism evidence="4 5">
    <name type="scientific">Tulasnella calospora MUT 4182</name>
    <dbReference type="NCBI Taxonomy" id="1051891"/>
    <lineage>
        <taxon>Eukaryota</taxon>
        <taxon>Fungi</taxon>
        <taxon>Dikarya</taxon>
        <taxon>Basidiomycota</taxon>
        <taxon>Agaricomycotina</taxon>
        <taxon>Agaricomycetes</taxon>
        <taxon>Cantharellales</taxon>
        <taxon>Tulasnellaceae</taxon>
        <taxon>Tulasnella</taxon>
    </lineage>
</organism>
<reference evidence="5" key="2">
    <citation type="submission" date="2015-01" db="EMBL/GenBank/DDBJ databases">
        <title>Evolutionary Origins and Diversification of the Mycorrhizal Mutualists.</title>
        <authorList>
            <consortium name="DOE Joint Genome Institute"/>
            <consortium name="Mycorrhizal Genomics Consortium"/>
            <person name="Kohler A."/>
            <person name="Kuo A."/>
            <person name="Nagy L.G."/>
            <person name="Floudas D."/>
            <person name="Copeland A."/>
            <person name="Barry K.W."/>
            <person name="Cichocki N."/>
            <person name="Veneault-Fourrey C."/>
            <person name="LaButti K."/>
            <person name="Lindquist E.A."/>
            <person name="Lipzen A."/>
            <person name="Lundell T."/>
            <person name="Morin E."/>
            <person name="Murat C."/>
            <person name="Riley R."/>
            <person name="Ohm R."/>
            <person name="Sun H."/>
            <person name="Tunlid A."/>
            <person name="Henrissat B."/>
            <person name="Grigoriev I.V."/>
            <person name="Hibbett D.S."/>
            <person name="Martin F."/>
        </authorList>
    </citation>
    <scope>NUCLEOTIDE SEQUENCE [LARGE SCALE GENOMIC DNA]</scope>
    <source>
        <strain evidence="5">MUT 4182</strain>
    </source>
</reference>
<feature type="compositionally biased region" description="Low complexity" evidence="2">
    <location>
        <begin position="136"/>
        <end position="145"/>
    </location>
</feature>
<dbReference type="PANTHER" id="PTHR19303">
    <property type="entry name" value="TRANSPOSON"/>
    <property type="match status" value="1"/>
</dbReference>
<dbReference type="Proteomes" id="UP000054248">
    <property type="component" value="Unassembled WGS sequence"/>
</dbReference>
<dbReference type="PANTHER" id="PTHR19303:SF70">
    <property type="entry name" value="HTH CENPB-TYPE DOMAIN-CONTAINING PROTEIN"/>
    <property type="match status" value="1"/>
</dbReference>
<dbReference type="InterPro" id="IPR050863">
    <property type="entry name" value="CenT-Element_Derived"/>
</dbReference>
<gene>
    <name evidence="4" type="ORF">M407DRAFT_245910</name>
</gene>